<dbReference type="Pfam" id="PF00210">
    <property type="entry name" value="Ferritin"/>
    <property type="match status" value="1"/>
</dbReference>
<feature type="binding site" evidence="10">
    <location>
        <position position="58"/>
    </location>
    <ligand>
        <name>Fe cation</name>
        <dbReference type="ChEBI" id="CHEBI:24875"/>
        <label>3</label>
    </ligand>
</feature>
<dbReference type="CDD" id="cd00907">
    <property type="entry name" value="Bacterioferritin"/>
    <property type="match status" value="1"/>
</dbReference>
<keyword evidence="3" id="KW-0813">Transport</keyword>
<feature type="binding site" evidence="10">
    <location>
        <position position="26"/>
    </location>
    <ligand>
        <name>Fe cation</name>
        <dbReference type="ChEBI" id="CHEBI:24875"/>
        <label>1</label>
    </ligand>
</feature>
<keyword evidence="7" id="KW-0406">Ion transport</keyword>
<dbReference type="InterPro" id="IPR012347">
    <property type="entry name" value="Ferritin-like"/>
</dbReference>
<dbReference type="GO" id="GO:0005829">
    <property type="term" value="C:cytosol"/>
    <property type="evidence" value="ECO:0007669"/>
    <property type="project" value="TreeGrafter"/>
</dbReference>
<evidence type="ECO:0000256" key="2">
    <source>
        <dbReference type="ARBA" id="ARBA00022434"/>
    </source>
</evidence>
<evidence type="ECO:0000256" key="5">
    <source>
        <dbReference type="ARBA" id="ARBA00023002"/>
    </source>
</evidence>
<dbReference type="InterPro" id="IPR002024">
    <property type="entry name" value="Bacterioferritin"/>
</dbReference>
<comment type="similarity">
    <text evidence="1 9">Belongs to the bacterioferritin family.</text>
</comment>
<dbReference type="GO" id="GO:0006879">
    <property type="term" value="P:intracellular iron ion homeostasis"/>
    <property type="evidence" value="ECO:0007669"/>
    <property type="project" value="UniProtKB-KW"/>
</dbReference>
<keyword evidence="9 10" id="KW-0479">Metal-binding</keyword>
<dbReference type="GO" id="GO:0004322">
    <property type="term" value="F:ferroxidase activity"/>
    <property type="evidence" value="ECO:0007669"/>
    <property type="project" value="UniProtKB-EC"/>
</dbReference>
<sequence>MANTMKGAMQKPSEVVDLLNGLLAYELTSIDEYTAHAAKFEDWGFAKLHARIAHEADDERNHAKLLMDRIIFLGGTPDMRTRVEYPQGESVRQMLEVGLQLERDNARTLKKSIAFCEENQDFVTRRMLVQILQDTEEDHAYWLRQQLELMDKLGEAVYLQAQL</sequence>
<protein>
    <recommendedName>
        <fullName evidence="9">Bacterioferritin</fullName>
        <ecNumber evidence="9">1.16.3.1</ecNumber>
    </recommendedName>
</protein>
<feature type="domain" description="Ferritin-like diiron" evidence="11">
    <location>
        <begin position="9"/>
        <end position="154"/>
    </location>
</feature>
<comment type="catalytic activity">
    <reaction evidence="9">
        <text>4 Fe(2+) + O2 + 4 H(+) = 4 Fe(3+) + 2 H2O</text>
        <dbReference type="Rhea" id="RHEA:11148"/>
        <dbReference type="ChEBI" id="CHEBI:15377"/>
        <dbReference type="ChEBI" id="CHEBI:15378"/>
        <dbReference type="ChEBI" id="CHEBI:15379"/>
        <dbReference type="ChEBI" id="CHEBI:29033"/>
        <dbReference type="ChEBI" id="CHEBI:29034"/>
        <dbReference type="EC" id="1.16.3.1"/>
    </reaction>
</comment>
<keyword evidence="4" id="KW-0410">Iron transport</keyword>
<keyword evidence="6 9" id="KW-0408">Iron</keyword>
<dbReference type="PIRSF" id="PIRSF002560">
    <property type="entry name" value="Bacterioferritin"/>
    <property type="match status" value="1"/>
</dbReference>
<dbReference type="SUPFAM" id="SSF47240">
    <property type="entry name" value="Ferritin-like"/>
    <property type="match status" value="1"/>
</dbReference>
<evidence type="ECO:0000259" key="11">
    <source>
        <dbReference type="PROSITE" id="PS50905"/>
    </source>
</evidence>
<dbReference type="RefSeq" id="WP_338067863.1">
    <property type="nucleotide sequence ID" value="NZ_PIPK01000003.1"/>
</dbReference>
<dbReference type="Proteomes" id="UP000249203">
    <property type="component" value="Unassembled WGS sequence"/>
</dbReference>
<feature type="binding site" evidence="10">
    <location>
        <position position="139"/>
    </location>
    <ligand>
        <name>Fe cation</name>
        <dbReference type="ChEBI" id="CHEBI:24875"/>
        <label>2</label>
    </ligand>
</feature>
<dbReference type="PROSITE" id="PS50905">
    <property type="entry name" value="FERRITIN_LIKE"/>
    <property type="match status" value="1"/>
</dbReference>
<evidence type="ECO:0000256" key="4">
    <source>
        <dbReference type="ARBA" id="ARBA00022496"/>
    </source>
</evidence>
<feature type="binding site" evidence="10">
    <location>
        <position position="59"/>
    </location>
    <ligand>
        <name>Fe cation</name>
        <dbReference type="ChEBI" id="CHEBI:24875"/>
        <label>1</label>
    </ligand>
</feature>
<comment type="catalytic activity">
    <reaction evidence="8">
        <text>Fe(2+)(in) = Fe(2+)(out)</text>
        <dbReference type="Rhea" id="RHEA:28486"/>
        <dbReference type="ChEBI" id="CHEBI:29033"/>
    </reaction>
</comment>
<comment type="function">
    <text evidence="9">Iron-storage protein, whose ferroxidase center binds Fe(2+), oxidizes it using dioxygen to Fe(3+), and participates in the subsequent Fe(3+) oxide mineral core formation within the central cavity of the BFR protein shell.</text>
</comment>
<dbReference type="AlphaFoldDB" id="A0A327X2Q1"/>
<evidence type="ECO:0000256" key="6">
    <source>
        <dbReference type="ARBA" id="ARBA00023004"/>
    </source>
</evidence>
<feature type="binding site" evidence="10">
    <location>
        <position position="54"/>
    </location>
    <ligand>
        <name>Fe cation</name>
        <dbReference type="ChEBI" id="CHEBI:24875"/>
        <label>3</label>
    </ligand>
</feature>
<comment type="caution">
    <text evidence="12">The sequence shown here is derived from an EMBL/GenBank/DDBJ whole genome shotgun (WGS) entry which is preliminary data.</text>
</comment>
<evidence type="ECO:0000256" key="8">
    <source>
        <dbReference type="ARBA" id="ARBA00036243"/>
    </source>
</evidence>
<dbReference type="GO" id="GO:0006826">
    <property type="term" value="P:iron ion transport"/>
    <property type="evidence" value="ECO:0007669"/>
    <property type="project" value="UniProtKB-KW"/>
</dbReference>
<dbReference type="EMBL" id="QLMD01000002">
    <property type="protein sequence ID" value="RAK00821.1"/>
    <property type="molecule type" value="Genomic_DNA"/>
</dbReference>
<dbReference type="NCBIfam" id="TIGR00754">
    <property type="entry name" value="bfr"/>
    <property type="match status" value="1"/>
</dbReference>
<evidence type="ECO:0000256" key="1">
    <source>
        <dbReference type="ARBA" id="ARBA00008093"/>
    </source>
</evidence>
<dbReference type="InterPro" id="IPR008331">
    <property type="entry name" value="Ferritin_DPS_dom"/>
</dbReference>
<feature type="binding site" evidence="10">
    <location>
        <position position="136"/>
    </location>
    <ligand>
        <name>Fe cation</name>
        <dbReference type="ChEBI" id="CHEBI:24875"/>
        <label>2</label>
    </ligand>
</feature>
<evidence type="ECO:0000256" key="3">
    <source>
        <dbReference type="ARBA" id="ARBA00022448"/>
    </source>
</evidence>
<accession>A0A327X2Q1</accession>
<proteinExistence type="inferred from homology"/>
<feature type="binding site" evidence="10">
    <location>
        <position position="136"/>
    </location>
    <ligand>
        <name>Fe cation</name>
        <dbReference type="ChEBI" id="CHEBI:24875"/>
        <label>1</label>
    </ligand>
</feature>
<dbReference type="PANTHER" id="PTHR30295">
    <property type="entry name" value="BACTERIOFERRITIN"/>
    <property type="match status" value="1"/>
</dbReference>
<evidence type="ECO:0000313" key="12">
    <source>
        <dbReference type="EMBL" id="RAK00821.1"/>
    </source>
</evidence>
<keyword evidence="5" id="KW-0560">Oxidoreductase</keyword>
<evidence type="ECO:0000313" key="13">
    <source>
        <dbReference type="Proteomes" id="UP000249203"/>
    </source>
</evidence>
<dbReference type="InterPro" id="IPR009078">
    <property type="entry name" value="Ferritin-like_SF"/>
</dbReference>
<evidence type="ECO:0000256" key="10">
    <source>
        <dbReference type="PIRSR" id="PIRSR002560-1"/>
    </source>
</evidence>
<dbReference type="PANTHER" id="PTHR30295:SF9">
    <property type="entry name" value="BACTERIOFERRITIN"/>
    <property type="match status" value="1"/>
</dbReference>
<dbReference type="Gene3D" id="1.20.1260.10">
    <property type="match status" value="1"/>
</dbReference>
<evidence type="ECO:0000256" key="9">
    <source>
        <dbReference type="PIRNR" id="PIRNR002560"/>
    </source>
</evidence>
<organism evidence="12 13">
    <name type="scientific">Aliidiomarina maris</name>
    <dbReference type="NCBI Taxonomy" id="531312"/>
    <lineage>
        <taxon>Bacteria</taxon>
        <taxon>Pseudomonadati</taxon>
        <taxon>Pseudomonadota</taxon>
        <taxon>Gammaproteobacteria</taxon>
        <taxon>Alteromonadales</taxon>
        <taxon>Idiomarinaceae</taxon>
        <taxon>Aliidiomarina</taxon>
    </lineage>
</organism>
<evidence type="ECO:0000256" key="7">
    <source>
        <dbReference type="ARBA" id="ARBA00023065"/>
    </source>
</evidence>
<feature type="binding site" evidence="10">
    <location>
        <position position="102"/>
    </location>
    <ligand>
        <name>Fe cation</name>
        <dbReference type="ChEBI" id="CHEBI:24875"/>
        <label>2</label>
    </ligand>
</feature>
<reference evidence="12 13" key="1">
    <citation type="submission" date="2018-06" db="EMBL/GenBank/DDBJ databases">
        <title>Genomic Encyclopedia of Type Strains, Phase III (KMG-III): the genomes of soil and plant-associated and newly described type strains.</title>
        <authorList>
            <person name="Whitman W."/>
        </authorList>
    </citation>
    <scope>NUCLEOTIDE SEQUENCE [LARGE SCALE GENOMIC DNA]</scope>
    <source>
        <strain evidence="12 13">CGMCC 1.15366</strain>
    </source>
</reference>
<dbReference type="EC" id="1.16.3.1" evidence="9"/>
<dbReference type="InterPro" id="IPR009040">
    <property type="entry name" value="Ferritin-like_diiron"/>
</dbReference>
<keyword evidence="2 9" id="KW-0409">Iron storage</keyword>
<dbReference type="PRINTS" id="PR00601">
    <property type="entry name" value="BACFERRITIN"/>
</dbReference>
<gene>
    <name evidence="12" type="ORF">B0I24_102249</name>
</gene>
<dbReference type="GO" id="GO:0008199">
    <property type="term" value="F:ferric iron binding"/>
    <property type="evidence" value="ECO:0007669"/>
    <property type="project" value="InterPro"/>
</dbReference>
<feature type="binding site" evidence="10">
    <location>
        <position position="59"/>
    </location>
    <ligand>
        <name>Fe cation</name>
        <dbReference type="ChEBI" id="CHEBI:24875"/>
        <label>2</label>
    </ligand>
</feature>
<name>A0A327X2Q1_9GAMM</name>
<dbReference type="GO" id="GO:0020037">
    <property type="term" value="F:heme binding"/>
    <property type="evidence" value="ECO:0007669"/>
    <property type="project" value="TreeGrafter"/>
</dbReference>
<feature type="binding site" evidence="10">
    <location>
        <position position="62"/>
    </location>
    <ligand>
        <name>Fe cation</name>
        <dbReference type="ChEBI" id="CHEBI:24875"/>
        <label>1</label>
    </ligand>
</feature>